<sequence>MPTWFRCPECGAEYYTAATINSSEEESCAECKAILELYYSKDDFEKHRYQSSAGDKID</sequence>
<name>A0A931ASW2_9FIRM</name>
<evidence type="ECO:0000313" key="2">
    <source>
        <dbReference type="Proteomes" id="UP000621436"/>
    </source>
</evidence>
<organism evidence="1 2">
    <name type="scientific">Halonatronomonas betaini</name>
    <dbReference type="NCBI Taxonomy" id="2778430"/>
    <lineage>
        <taxon>Bacteria</taxon>
        <taxon>Bacillati</taxon>
        <taxon>Bacillota</taxon>
        <taxon>Clostridia</taxon>
        <taxon>Halanaerobiales</taxon>
        <taxon>Halarsenatibacteraceae</taxon>
        <taxon>Halonatronomonas</taxon>
    </lineage>
</organism>
<proteinExistence type="predicted"/>
<comment type="caution">
    <text evidence="1">The sequence shown here is derived from an EMBL/GenBank/DDBJ whole genome shotgun (WGS) entry which is preliminary data.</text>
</comment>
<dbReference type="RefSeq" id="WP_270454866.1">
    <property type="nucleotide sequence ID" value="NZ_JADPIE010000007.1"/>
</dbReference>
<dbReference type="Proteomes" id="UP000621436">
    <property type="component" value="Unassembled WGS sequence"/>
</dbReference>
<dbReference type="AlphaFoldDB" id="A0A931ASW2"/>
<evidence type="ECO:0000313" key="1">
    <source>
        <dbReference type="EMBL" id="MBF8437837.1"/>
    </source>
</evidence>
<keyword evidence="2" id="KW-1185">Reference proteome</keyword>
<gene>
    <name evidence="1" type="ORF">I0Q91_12135</name>
</gene>
<dbReference type="EMBL" id="JADPIE010000007">
    <property type="protein sequence ID" value="MBF8437837.1"/>
    <property type="molecule type" value="Genomic_DNA"/>
</dbReference>
<protein>
    <submittedName>
        <fullName evidence="1">Uncharacterized protein</fullName>
    </submittedName>
</protein>
<accession>A0A931ASW2</accession>
<reference evidence="1" key="1">
    <citation type="submission" date="2020-11" db="EMBL/GenBank/DDBJ databases">
        <title>Halonatronomonas betainensis gen. nov., sp. nov. a novel haloalkaliphilic representative of the family Halanaerobiacae capable of betaine degradation.</title>
        <authorList>
            <person name="Boltyanskaya Y."/>
            <person name="Kevbrin V."/>
            <person name="Detkova E."/>
            <person name="Grouzdev D.S."/>
            <person name="Koziaeva V."/>
            <person name="Zhilina T."/>
        </authorList>
    </citation>
    <scope>NUCLEOTIDE SEQUENCE</scope>
    <source>
        <strain evidence="1">Z-7014</strain>
    </source>
</reference>